<dbReference type="SUPFAM" id="SSF103481">
    <property type="entry name" value="Multidrug resistance efflux transporter EmrE"/>
    <property type="match status" value="1"/>
</dbReference>
<keyword evidence="2 6" id="KW-0812">Transmembrane</keyword>
<evidence type="ECO:0000313" key="8">
    <source>
        <dbReference type="Proteomes" id="UP000030687"/>
    </source>
</evidence>
<evidence type="ECO:0000256" key="6">
    <source>
        <dbReference type="SAM" id="Phobius"/>
    </source>
</evidence>
<dbReference type="PANTHER" id="PTHR31218">
    <property type="entry name" value="WAT1-RELATED PROTEIN"/>
    <property type="match status" value="1"/>
</dbReference>
<feature type="transmembrane region" description="Helical" evidence="6">
    <location>
        <begin position="12"/>
        <end position="31"/>
    </location>
</feature>
<reference evidence="7 8" key="1">
    <citation type="submission" date="2013-10" db="EMBL/GenBank/DDBJ databases">
        <authorList>
            <consortium name="International Citrus Genome Consortium"/>
            <person name="Jenkins J."/>
            <person name="Schmutz J."/>
            <person name="Prochnik S."/>
            <person name="Rokhsar D."/>
            <person name="Gmitter F."/>
            <person name="Ollitrault P."/>
            <person name="Machado M."/>
            <person name="Talon M."/>
            <person name="Wincker P."/>
            <person name="Jaillon O."/>
            <person name="Morgante M."/>
        </authorList>
    </citation>
    <scope>NUCLEOTIDE SEQUENCE</scope>
    <source>
        <strain evidence="8">cv. Clemenules</strain>
    </source>
</reference>
<dbReference type="GO" id="GO:0022857">
    <property type="term" value="F:transmembrane transporter activity"/>
    <property type="evidence" value="ECO:0007669"/>
    <property type="project" value="InterPro"/>
</dbReference>
<evidence type="ECO:0000256" key="1">
    <source>
        <dbReference type="ARBA" id="ARBA00004141"/>
    </source>
</evidence>
<dbReference type="GO" id="GO:0016020">
    <property type="term" value="C:membrane"/>
    <property type="evidence" value="ECO:0007669"/>
    <property type="project" value="InterPro"/>
</dbReference>
<dbReference type="AlphaFoldDB" id="V4W1F6"/>
<organism evidence="7 8">
    <name type="scientific">Citrus clementina</name>
    <name type="common">Clementine</name>
    <name type="synonym">Citrus deliciosa x Citrus sinensis</name>
    <dbReference type="NCBI Taxonomy" id="85681"/>
    <lineage>
        <taxon>Eukaryota</taxon>
        <taxon>Viridiplantae</taxon>
        <taxon>Streptophyta</taxon>
        <taxon>Embryophyta</taxon>
        <taxon>Tracheophyta</taxon>
        <taxon>Spermatophyta</taxon>
        <taxon>Magnoliopsida</taxon>
        <taxon>eudicotyledons</taxon>
        <taxon>Gunneridae</taxon>
        <taxon>Pentapetalae</taxon>
        <taxon>rosids</taxon>
        <taxon>malvids</taxon>
        <taxon>Sapindales</taxon>
        <taxon>Rutaceae</taxon>
        <taxon>Aurantioideae</taxon>
        <taxon>Citrus</taxon>
    </lineage>
</organism>
<evidence type="ECO:0000256" key="2">
    <source>
        <dbReference type="ARBA" id="ARBA00022692"/>
    </source>
</evidence>
<proteinExistence type="predicted"/>
<dbReference type="Gramene" id="ESR59684">
    <property type="protein sequence ID" value="ESR59684"/>
    <property type="gene ID" value="CICLE_v10018396mg"/>
</dbReference>
<dbReference type="KEGG" id="cic:CICLE_v10018396mg"/>
<evidence type="ECO:0000313" key="7">
    <source>
        <dbReference type="EMBL" id="ESR59684.1"/>
    </source>
</evidence>
<dbReference type="STRING" id="85681.V4W1F6"/>
<name>V4W1F6_CITCL</name>
<dbReference type="InParanoid" id="V4W1F6"/>
<feature type="region of interest" description="Disordered" evidence="5">
    <location>
        <begin position="36"/>
        <end position="67"/>
    </location>
</feature>
<keyword evidence="3 6" id="KW-1133">Transmembrane helix</keyword>
<sequence length="67" mass="7268">MSFIFLGESLHLGSVIGGVIICVGFYVVIWGKANDEEGENEDSSKISFNDEEGENEDSSKISLLQSP</sequence>
<dbReference type="OrthoDB" id="1727045at2759"/>
<dbReference type="InterPro" id="IPR037185">
    <property type="entry name" value="EmrE-like"/>
</dbReference>
<dbReference type="Proteomes" id="UP000030687">
    <property type="component" value="Unassembled WGS sequence"/>
</dbReference>
<gene>
    <name evidence="7" type="ORF">CICLE_v10018396mg</name>
</gene>
<evidence type="ECO:0000256" key="5">
    <source>
        <dbReference type="SAM" id="MobiDB-lite"/>
    </source>
</evidence>
<evidence type="ECO:0008006" key="9">
    <source>
        <dbReference type="Google" id="ProtNLM"/>
    </source>
</evidence>
<keyword evidence="4 6" id="KW-0472">Membrane</keyword>
<evidence type="ECO:0000256" key="4">
    <source>
        <dbReference type="ARBA" id="ARBA00023136"/>
    </source>
</evidence>
<comment type="subcellular location">
    <subcellularLocation>
        <location evidence="1">Membrane</location>
        <topology evidence="1">Multi-pass membrane protein</topology>
    </subcellularLocation>
</comment>
<dbReference type="EMBL" id="KI536312">
    <property type="protein sequence ID" value="ESR59684.1"/>
    <property type="molecule type" value="Genomic_DNA"/>
</dbReference>
<accession>V4W1F6</accession>
<dbReference type="InterPro" id="IPR030184">
    <property type="entry name" value="WAT1-related"/>
</dbReference>
<keyword evidence="8" id="KW-1185">Reference proteome</keyword>
<evidence type="ECO:0000256" key="3">
    <source>
        <dbReference type="ARBA" id="ARBA00022989"/>
    </source>
</evidence>
<protein>
    <recommendedName>
        <fullName evidence="9">WAT1-related protein</fullName>
    </recommendedName>
</protein>